<gene>
    <name evidence="1" type="ORF">SERLA73DRAFT_114021</name>
</gene>
<protein>
    <submittedName>
        <fullName evidence="1">Uncharacterized protein</fullName>
    </submittedName>
</protein>
<dbReference type="HOGENOM" id="CLU_1384909_0_0_1"/>
<dbReference type="Proteomes" id="UP000008063">
    <property type="component" value="Unassembled WGS sequence"/>
</dbReference>
<reference evidence="2" key="1">
    <citation type="journal article" date="2011" name="Science">
        <title>The plant cell wall-decomposing machinery underlies the functional diversity of forest fungi.</title>
        <authorList>
            <person name="Eastwood D.C."/>
            <person name="Floudas D."/>
            <person name="Binder M."/>
            <person name="Majcherczyk A."/>
            <person name="Schneider P."/>
            <person name="Aerts A."/>
            <person name="Asiegbu F.O."/>
            <person name="Baker S.E."/>
            <person name="Barry K."/>
            <person name="Bendiksby M."/>
            <person name="Blumentritt M."/>
            <person name="Coutinho P.M."/>
            <person name="Cullen D."/>
            <person name="de Vries R.P."/>
            <person name="Gathman A."/>
            <person name="Goodell B."/>
            <person name="Henrissat B."/>
            <person name="Ihrmark K."/>
            <person name="Kauserud H."/>
            <person name="Kohler A."/>
            <person name="LaButti K."/>
            <person name="Lapidus A."/>
            <person name="Lavin J.L."/>
            <person name="Lee Y.-H."/>
            <person name="Lindquist E."/>
            <person name="Lilly W."/>
            <person name="Lucas S."/>
            <person name="Morin E."/>
            <person name="Murat C."/>
            <person name="Oguiza J.A."/>
            <person name="Park J."/>
            <person name="Pisabarro A.G."/>
            <person name="Riley R."/>
            <person name="Rosling A."/>
            <person name="Salamov A."/>
            <person name="Schmidt O."/>
            <person name="Schmutz J."/>
            <person name="Skrede I."/>
            <person name="Stenlid J."/>
            <person name="Wiebenga A."/>
            <person name="Xie X."/>
            <person name="Kuees U."/>
            <person name="Hibbett D.S."/>
            <person name="Hoffmeister D."/>
            <person name="Hoegberg N."/>
            <person name="Martin F."/>
            <person name="Grigoriev I.V."/>
            <person name="Watkinson S.C."/>
        </authorList>
    </citation>
    <scope>NUCLEOTIDE SEQUENCE [LARGE SCALE GENOMIC DNA]</scope>
    <source>
        <strain evidence="2">strain S7.3</strain>
    </source>
</reference>
<dbReference type="InParanoid" id="F8Q9J6"/>
<sequence>MHHNRTLMHTICNDSQEDEREIESLPPLQLSLSTTIGVEHQPSINISSNITTYLRTSMHHYHHFPTSPSAQPLSIIPTSARNSTPILTHLHSILNAYIEHYKHLTCPDSKGFILLKKLSSSRLWWECYLSSPSSTVLSSLIFALIVDENVLRLFTSTTGQFIHPVHQHLPPALRCLLVPQLKFERFWTICHLFPFSSFLLHIYY</sequence>
<organism evidence="2">
    <name type="scientific">Serpula lacrymans var. lacrymans (strain S7.3)</name>
    <name type="common">Dry rot fungus</name>
    <dbReference type="NCBI Taxonomy" id="936435"/>
    <lineage>
        <taxon>Eukaryota</taxon>
        <taxon>Fungi</taxon>
        <taxon>Dikarya</taxon>
        <taxon>Basidiomycota</taxon>
        <taxon>Agaricomycotina</taxon>
        <taxon>Agaricomycetes</taxon>
        <taxon>Agaricomycetidae</taxon>
        <taxon>Boletales</taxon>
        <taxon>Coniophorineae</taxon>
        <taxon>Serpulaceae</taxon>
        <taxon>Serpula</taxon>
    </lineage>
</organism>
<name>F8Q9J6_SERL3</name>
<evidence type="ECO:0000313" key="1">
    <source>
        <dbReference type="EMBL" id="EGN95251.1"/>
    </source>
</evidence>
<dbReference type="EMBL" id="GL945486">
    <property type="protein sequence ID" value="EGN95251.1"/>
    <property type="molecule type" value="Genomic_DNA"/>
</dbReference>
<keyword evidence="2" id="KW-1185">Reference proteome</keyword>
<proteinExistence type="predicted"/>
<feature type="non-terminal residue" evidence="1">
    <location>
        <position position="204"/>
    </location>
</feature>
<evidence type="ECO:0000313" key="2">
    <source>
        <dbReference type="Proteomes" id="UP000008063"/>
    </source>
</evidence>
<accession>F8Q9J6</accession>
<dbReference type="AlphaFoldDB" id="F8Q9J6"/>